<evidence type="ECO:0000313" key="3">
    <source>
        <dbReference type="Proteomes" id="UP001233999"/>
    </source>
</evidence>
<sequence length="152" mass="17676">SQEILDLKIRNIYRKFKTMHDIITVGFLGCMTIFMAGVLIRVYWCSGRNGRIYGWCRDSCLVDLVFRAEWPWCSGLNGLDTEMYCALVTWTNEQLQNFVDDVGIVQKSVDELLCNFCTKTSAASSNCKNHCNPNLELEYRRVKHWYILILTD</sequence>
<gene>
    <name evidence="2" type="ORF">L9F63_016809</name>
</gene>
<reference evidence="2" key="2">
    <citation type="submission" date="2023-05" db="EMBL/GenBank/DDBJ databases">
        <authorList>
            <person name="Fouks B."/>
        </authorList>
    </citation>
    <scope>NUCLEOTIDE SEQUENCE</scope>
    <source>
        <strain evidence="2">Stay&amp;Tobe</strain>
        <tissue evidence="2">Testes</tissue>
    </source>
</reference>
<evidence type="ECO:0000313" key="2">
    <source>
        <dbReference type="EMBL" id="KAJ9590069.1"/>
    </source>
</evidence>
<dbReference type="AlphaFoldDB" id="A0AAD8EHF7"/>
<keyword evidence="3" id="KW-1185">Reference proteome</keyword>
<organism evidence="2 3">
    <name type="scientific">Diploptera punctata</name>
    <name type="common">Pacific beetle cockroach</name>
    <dbReference type="NCBI Taxonomy" id="6984"/>
    <lineage>
        <taxon>Eukaryota</taxon>
        <taxon>Metazoa</taxon>
        <taxon>Ecdysozoa</taxon>
        <taxon>Arthropoda</taxon>
        <taxon>Hexapoda</taxon>
        <taxon>Insecta</taxon>
        <taxon>Pterygota</taxon>
        <taxon>Neoptera</taxon>
        <taxon>Polyneoptera</taxon>
        <taxon>Dictyoptera</taxon>
        <taxon>Blattodea</taxon>
        <taxon>Blaberoidea</taxon>
        <taxon>Blaberidae</taxon>
        <taxon>Diplopterinae</taxon>
        <taxon>Diploptera</taxon>
    </lineage>
</organism>
<dbReference type="EMBL" id="JASPKZ010004568">
    <property type="protein sequence ID" value="KAJ9590069.1"/>
    <property type="molecule type" value="Genomic_DNA"/>
</dbReference>
<proteinExistence type="predicted"/>
<comment type="caution">
    <text evidence="2">The sequence shown here is derived from an EMBL/GenBank/DDBJ whole genome shotgun (WGS) entry which is preliminary data.</text>
</comment>
<dbReference type="Proteomes" id="UP001233999">
    <property type="component" value="Unassembled WGS sequence"/>
</dbReference>
<evidence type="ECO:0000256" key="1">
    <source>
        <dbReference type="SAM" id="Phobius"/>
    </source>
</evidence>
<keyword evidence="1" id="KW-0812">Transmembrane</keyword>
<reference evidence="2" key="1">
    <citation type="journal article" date="2023" name="IScience">
        <title>Live-bearing cockroach genome reveals convergent evolutionary mechanisms linked to viviparity in insects and beyond.</title>
        <authorList>
            <person name="Fouks B."/>
            <person name="Harrison M.C."/>
            <person name="Mikhailova A.A."/>
            <person name="Marchal E."/>
            <person name="English S."/>
            <person name="Carruthers M."/>
            <person name="Jennings E.C."/>
            <person name="Chiamaka E.L."/>
            <person name="Frigard R.A."/>
            <person name="Pippel M."/>
            <person name="Attardo G.M."/>
            <person name="Benoit J.B."/>
            <person name="Bornberg-Bauer E."/>
            <person name="Tobe S.S."/>
        </authorList>
    </citation>
    <scope>NUCLEOTIDE SEQUENCE</scope>
    <source>
        <strain evidence="2">Stay&amp;Tobe</strain>
    </source>
</reference>
<feature type="transmembrane region" description="Helical" evidence="1">
    <location>
        <begin position="21"/>
        <end position="44"/>
    </location>
</feature>
<feature type="non-terminal residue" evidence="2">
    <location>
        <position position="1"/>
    </location>
</feature>
<keyword evidence="1" id="KW-1133">Transmembrane helix</keyword>
<keyword evidence="1" id="KW-0472">Membrane</keyword>
<protein>
    <submittedName>
        <fullName evidence="2">Uncharacterized protein</fullName>
    </submittedName>
</protein>
<accession>A0AAD8EHF7</accession>
<feature type="non-terminal residue" evidence="2">
    <location>
        <position position="152"/>
    </location>
</feature>
<name>A0AAD8EHF7_DIPPU</name>